<accession>A0ABU0QRQ0</accession>
<evidence type="ECO:0000313" key="2">
    <source>
        <dbReference type="Proteomes" id="UP001232755"/>
    </source>
</evidence>
<sequence length="199" mass="20133">MTFFTVHAPPLTDWNVHSWQLLAVFTHWPACLPAVVEAPGISRNLPLFLLTSRYCPVDRVGSAVWGEVPALAGAAGVGPLTGGGADGGGGAGDLQVLAADPVGGGEAARRVRGDRPLVVEGAVVVPLQDLGAVGGGLVLHAQHLAAGHVEDLEVAGGLLDELPLLVGGVVGILLGGAHAVGRGTADDRQHQMLLALDMV</sequence>
<organism evidence="1 2">
    <name type="scientific">Streptomyces africanus</name>
    <dbReference type="NCBI Taxonomy" id="231024"/>
    <lineage>
        <taxon>Bacteria</taxon>
        <taxon>Bacillati</taxon>
        <taxon>Actinomycetota</taxon>
        <taxon>Actinomycetes</taxon>
        <taxon>Kitasatosporales</taxon>
        <taxon>Streptomycetaceae</taxon>
        <taxon>Streptomyces</taxon>
    </lineage>
</organism>
<protein>
    <submittedName>
        <fullName evidence="1">Uncharacterized protein</fullName>
    </submittedName>
</protein>
<keyword evidence="2" id="KW-1185">Reference proteome</keyword>
<reference evidence="1 2" key="1">
    <citation type="submission" date="2023-07" db="EMBL/GenBank/DDBJ databases">
        <title>Comparative genomics of wheat-associated soil bacteria to identify genetic determinants of phenazine resistance.</title>
        <authorList>
            <person name="Mouncey N."/>
        </authorList>
    </citation>
    <scope>NUCLEOTIDE SEQUENCE [LARGE SCALE GENOMIC DNA]</scope>
    <source>
        <strain evidence="1 2">B3I12</strain>
    </source>
</reference>
<proteinExistence type="predicted"/>
<comment type="caution">
    <text evidence="1">The sequence shown here is derived from an EMBL/GenBank/DDBJ whole genome shotgun (WGS) entry which is preliminary data.</text>
</comment>
<evidence type="ECO:0000313" key="1">
    <source>
        <dbReference type="EMBL" id="MDQ0750056.1"/>
    </source>
</evidence>
<name>A0ABU0QRQ0_9ACTN</name>
<dbReference type="EMBL" id="JAUSYP010000001">
    <property type="protein sequence ID" value="MDQ0750056.1"/>
    <property type="molecule type" value="Genomic_DNA"/>
</dbReference>
<gene>
    <name evidence="1" type="ORF">QF034_004287</name>
</gene>
<dbReference type="Proteomes" id="UP001232755">
    <property type="component" value="Unassembled WGS sequence"/>
</dbReference>